<gene>
    <name evidence="3" type="primary">ce2C</name>
    <name evidence="3" type="ORF">SDC9_00723</name>
</gene>
<dbReference type="EC" id="3.1.1.-" evidence="3"/>
<keyword evidence="3" id="KW-0378">Hydrolase</keyword>
<dbReference type="Pfam" id="PF13472">
    <property type="entry name" value="Lipase_GDSL_2"/>
    <property type="match status" value="1"/>
</dbReference>
<evidence type="ECO:0000259" key="2">
    <source>
        <dbReference type="Pfam" id="PF17996"/>
    </source>
</evidence>
<organism evidence="3">
    <name type="scientific">bioreactor metagenome</name>
    <dbReference type="NCBI Taxonomy" id="1076179"/>
    <lineage>
        <taxon>unclassified sequences</taxon>
        <taxon>metagenomes</taxon>
        <taxon>ecological metagenomes</taxon>
    </lineage>
</organism>
<dbReference type="Gene3D" id="2.60.120.260">
    <property type="entry name" value="Galactose-binding domain-like"/>
    <property type="match status" value="1"/>
</dbReference>
<reference evidence="3" key="1">
    <citation type="submission" date="2019-08" db="EMBL/GenBank/DDBJ databases">
        <authorList>
            <person name="Kucharzyk K."/>
            <person name="Murdoch R.W."/>
            <person name="Higgins S."/>
            <person name="Loffler F."/>
        </authorList>
    </citation>
    <scope>NUCLEOTIDE SEQUENCE</scope>
</reference>
<dbReference type="GO" id="GO:0052689">
    <property type="term" value="F:carboxylic ester hydrolase activity"/>
    <property type="evidence" value="ECO:0007669"/>
    <property type="project" value="InterPro"/>
</dbReference>
<feature type="domain" description="Carbohydrate esterase 2 N-terminal" evidence="2">
    <location>
        <begin position="34"/>
        <end position="132"/>
    </location>
</feature>
<dbReference type="InterPro" id="IPR040794">
    <property type="entry name" value="CE2_N"/>
</dbReference>
<feature type="domain" description="SGNH hydrolase-type esterase" evidence="1">
    <location>
        <begin position="151"/>
        <end position="298"/>
    </location>
</feature>
<dbReference type="InterPro" id="IPR052762">
    <property type="entry name" value="PCW_deacetylase/CE"/>
</dbReference>
<name>A0A644SKS2_9ZZZZ</name>
<dbReference type="PROSITE" id="PS51257">
    <property type="entry name" value="PROKAR_LIPOPROTEIN"/>
    <property type="match status" value="1"/>
</dbReference>
<dbReference type="AlphaFoldDB" id="A0A644SKS2"/>
<evidence type="ECO:0000259" key="1">
    <source>
        <dbReference type="Pfam" id="PF13472"/>
    </source>
</evidence>
<dbReference type="EMBL" id="VSSQ01000001">
    <property type="protein sequence ID" value="MPL55253.1"/>
    <property type="molecule type" value="Genomic_DNA"/>
</dbReference>
<dbReference type="PANTHER" id="PTHR37834">
    <property type="entry name" value="GDSL-LIKE LIPASE/ACYLHYDROLASE DOMAIN PROTEIN (AFU_ORTHOLOGUE AFUA_2G00620)"/>
    <property type="match status" value="1"/>
</dbReference>
<dbReference type="Gene3D" id="3.40.50.1110">
    <property type="entry name" value="SGNH hydrolase"/>
    <property type="match status" value="1"/>
</dbReference>
<dbReference type="Pfam" id="PF17996">
    <property type="entry name" value="CE2_N"/>
    <property type="match status" value="1"/>
</dbReference>
<protein>
    <submittedName>
        <fullName evidence="3">Acetylxylan esterase / glucomannan deacetylase</fullName>
        <ecNumber evidence="3">3.1.1.-</ecNumber>
    </submittedName>
</protein>
<evidence type="ECO:0000313" key="3">
    <source>
        <dbReference type="EMBL" id="MPL55253.1"/>
    </source>
</evidence>
<dbReference type="InterPro" id="IPR037461">
    <property type="entry name" value="CtCE2-like_dom"/>
</dbReference>
<proteinExistence type="predicted"/>
<dbReference type="SUPFAM" id="SSF52266">
    <property type="entry name" value="SGNH hydrolase"/>
    <property type="match status" value="1"/>
</dbReference>
<dbReference type="InterPro" id="IPR036514">
    <property type="entry name" value="SGNH_hydro_sf"/>
</dbReference>
<dbReference type="PANTHER" id="PTHR37834:SF2">
    <property type="entry name" value="ESTERASE, SGNH HYDROLASE-TYPE"/>
    <property type="match status" value="1"/>
</dbReference>
<accession>A0A644SKS2</accession>
<dbReference type="CDD" id="cd01831">
    <property type="entry name" value="Endoglucanase_E_like"/>
    <property type="match status" value="1"/>
</dbReference>
<dbReference type="InterPro" id="IPR013830">
    <property type="entry name" value="SGNH_hydro"/>
</dbReference>
<comment type="caution">
    <text evidence="3">The sequence shown here is derived from an EMBL/GenBank/DDBJ whole genome shotgun (WGS) entry which is preliminary data.</text>
</comment>
<sequence>MKWFKYCAFLLFFSVLASCQSQQKLTEKVPYFTSGRIDKISNSEIKLISPGAVFAFQFSGDQVQIKMKNSSFQGYYNYVSVAIDGVYLGRYAIKNAQELPYTFQAKDSTKKSHWIEIYKATEAAMGEVVLNIADLNTIPVQLPAQKKIEWIGDSITCGFGNDESDLPCGEGQWFDQHNAYFAYGPILSRKLNAQFLLSSVSGYGMYRNWNAEPGEEDTLPEVYNYLYLRKSEKAVFKDDFQPDLVSICLGTNDLSDGDGKKSRQPFSRSAYVKNYIQLVQKIYQKYPQTRVVLLNSPMVSGEKNLLLVECLKEVQQFFAKDENHRPIEIFQFTAVTPRGCGYHPSIEDHKQMASQLENTFKRLLYE</sequence>